<reference evidence="1 2" key="1">
    <citation type="submission" date="2020-04" db="EMBL/GenBank/DDBJ databases">
        <title>Genome sequence of Altibacter aquimarinus strain ALE3EI.</title>
        <authorList>
            <person name="Oh H.-M."/>
            <person name="Jang D."/>
        </authorList>
    </citation>
    <scope>NUCLEOTIDE SEQUENCE [LARGE SCALE GENOMIC DNA]</scope>
    <source>
        <strain evidence="1 2">ALE3EI</strain>
    </source>
</reference>
<dbReference type="EMBL" id="CP052909">
    <property type="protein sequence ID" value="QNJ98565.1"/>
    <property type="molecule type" value="Genomic_DNA"/>
</dbReference>
<proteinExistence type="predicted"/>
<keyword evidence="2" id="KW-1185">Reference proteome</keyword>
<dbReference type="KEGG" id="alti:ALE3EI_2018"/>
<name>A0A7G8PW49_9FLAO</name>
<dbReference type="PROSITE" id="PS51257">
    <property type="entry name" value="PROKAR_LIPOPROTEIN"/>
    <property type="match status" value="1"/>
</dbReference>
<evidence type="ECO:0000313" key="2">
    <source>
        <dbReference type="Proteomes" id="UP000515514"/>
    </source>
</evidence>
<gene>
    <name evidence="1" type="ORF">ALE3EI_2018</name>
</gene>
<organism evidence="1 2">
    <name type="scientific">Constantimarinum furrinae</name>
    <dbReference type="NCBI Taxonomy" id="2562285"/>
    <lineage>
        <taxon>Bacteria</taxon>
        <taxon>Pseudomonadati</taxon>
        <taxon>Bacteroidota</taxon>
        <taxon>Flavobacteriia</taxon>
        <taxon>Flavobacteriales</taxon>
        <taxon>Flavobacteriaceae</taxon>
        <taxon>Altibacter/Constantimarinum group</taxon>
        <taxon>Constantimarinum</taxon>
    </lineage>
</organism>
<sequence length="167" mass="19850">MKKYMVYWFVALISLSCNGQKADIENKDQGANKEKETVVPKGIWKVDKEFDEHGNLIKYDSIYSWSSSSHLDSLSTLDRDSLIQSFRSRFFTNFSDFNIRSTHGIFTQDTLFGDRFFDDDFFKSDFGKDFMNIDKLRQEMIEKQKKFLEKYQSEYIKPEEEIIYNQG</sequence>
<accession>A0A7G8PW49</accession>
<dbReference type="AlphaFoldDB" id="A0A7G8PW49"/>
<dbReference type="Proteomes" id="UP000515514">
    <property type="component" value="Chromosome"/>
</dbReference>
<evidence type="ECO:0000313" key="1">
    <source>
        <dbReference type="EMBL" id="QNJ98565.1"/>
    </source>
</evidence>
<dbReference type="RefSeq" id="WP_186988313.1">
    <property type="nucleotide sequence ID" value="NZ_CP052909.1"/>
</dbReference>
<protein>
    <submittedName>
        <fullName evidence="1">Uncharacterized protein</fullName>
    </submittedName>
</protein>